<evidence type="ECO:0000313" key="5">
    <source>
        <dbReference type="EMBL" id="SPP28656.1"/>
    </source>
</evidence>
<keyword evidence="1 4" id="KW-0808">Transferase</keyword>
<reference evidence="5" key="3">
    <citation type="submission" date="2018-04" db="EMBL/GenBank/DDBJ databases">
        <authorList>
            <person name="Go L.Y."/>
            <person name="Mitchell J.A."/>
        </authorList>
    </citation>
    <scope>NUCLEOTIDE SEQUENCE</scope>
    <source>
        <strain evidence="5">BSAS1 3</strain>
    </source>
</reference>
<gene>
    <name evidence="5" type="ORF">BTBSAS_280003</name>
    <name evidence="4" type="ORF">CNY62_03890</name>
</gene>
<dbReference type="InterPro" id="IPR016181">
    <property type="entry name" value="Acyl_CoA_acyltransferase"/>
</dbReference>
<accession>A0A1D2LN21</accession>
<dbReference type="InterPro" id="IPR050832">
    <property type="entry name" value="Bact_Acetyltransf"/>
</dbReference>
<reference evidence="4 6" key="1">
    <citation type="submission" date="2017-09" db="EMBL/GenBank/DDBJ databases">
        <title>Complete Genome Sequences of Two Strains of the Meat Spoilage Bacterium Brochothrix thermosphacta Isolated from Ground Chicken.</title>
        <authorList>
            <person name="Paoli G.C."/>
            <person name="Wijey C."/>
            <person name="Chen C.-Y."/>
            <person name="Nguyen L."/>
            <person name="Yan X."/>
            <person name="Irwin P.L."/>
        </authorList>
    </citation>
    <scope>NUCLEOTIDE SEQUENCE [LARGE SCALE GENOMIC DNA]</scope>
    <source>
        <strain evidence="4 6">BI</strain>
    </source>
</reference>
<dbReference type="Gene3D" id="3.40.630.30">
    <property type="match status" value="1"/>
</dbReference>
<dbReference type="GO" id="GO:0016747">
    <property type="term" value="F:acyltransferase activity, transferring groups other than amino-acyl groups"/>
    <property type="evidence" value="ECO:0007669"/>
    <property type="project" value="InterPro"/>
</dbReference>
<keyword evidence="2" id="KW-0012">Acyltransferase</keyword>
<dbReference type="CDD" id="cd04301">
    <property type="entry name" value="NAT_SF"/>
    <property type="match status" value="1"/>
</dbReference>
<evidence type="ECO:0000256" key="2">
    <source>
        <dbReference type="ARBA" id="ARBA00023315"/>
    </source>
</evidence>
<evidence type="ECO:0000313" key="7">
    <source>
        <dbReference type="Proteomes" id="UP000270190"/>
    </source>
</evidence>
<protein>
    <submittedName>
        <fullName evidence="4">N-acetyltransferase</fullName>
    </submittedName>
</protein>
<feature type="domain" description="N-acetyltransferase" evidence="3">
    <location>
        <begin position="15"/>
        <end position="176"/>
    </location>
</feature>
<dbReference type="RefSeq" id="WP_069126333.1">
    <property type="nucleotide sequence ID" value="NZ_CBCPKC010000002.1"/>
</dbReference>
<reference evidence="7" key="2">
    <citation type="submission" date="2018-04" db="EMBL/GenBank/DDBJ databases">
        <authorList>
            <person name="Illikoud N."/>
        </authorList>
    </citation>
    <scope>NUCLEOTIDE SEQUENCE [LARGE SCALE GENOMIC DNA]</scope>
</reference>
<dbReference type="STRING" id="2756.BFR44_00020"/>
<dbReference type="Proteomes" id="UP000243591">
    <property type="component" value="Chromosome"/>
</dbReference>
<dbReference type="SUPFAM" id="SSF55729">
    <property type="entry name" value="Acyl-CoA N-acyltransferases (Nat)"/>
    <property type="match status" value="1"/>
</dbReference>
<dbReference type="PANTHER" id="PTHR43877">
    <property type="entry name" value="AMINOALKYLPHOSPHONATE N-ACETYLTRANSFERASE-RELATED-RELATED"/>
    <property type="match status" value="1"/>
</dbReference>
<dbReference type="InterPro" id="IPR000182">
    <property type="entry name" value="GNAT_dom"/>
</dbReference>
<dbReference type="EMBL" id="CP023483">
    <property type="protein sequence ID" value="ATF25607.1"/>
    <property type="molecule type" value="Genomic_DNA"/>
</dbReference>
<organism evidence="4 6">
    <name type="scientific">Brochothrix thermosphacta</name>
    <name type="common">Microbacterium thermosphactum</name>
    <dbReference type="NCBI Taxonomy" id="2756"/>
    <lineage>
        <taxon>Bacteria</taxon>
        <taxon>Bacillati</taxon>
        <taxon>Bacillota</taxon>
        <taxon>Bacilli</taxon>
        <taxon>Bacillales</taxon>
        <taxon>Listeriaceae</taxon>
        <taxon>Brochothrix</taxon>
    </lineage>
</organism>
<name>A0A1D2LN21_BROTH</name>
<dbReference type="Pfam" id="PF00583">
    <property type="entry name" value="Acetyltransf_1"/>
    <property type="match status" value="1"/>
</dbReference>
<evidence type="ECO:0000256" key="1">
    <source>
        <dbReference type="ARBA" id="ARBA00022679"/>
    </source>
</evidence>
<sequence length="178" mass="20586">MTPITITKNDSSYQITPRWATPDDYHSVWNLLLQKAKAFKESGSSQWSALLDGVDSHNTKYRITNNEVMVYEYNSQIIGAVILLHEQSTWDTQLWGKDKAKVFYIHRLMVSNEFNGMNLGSHMLKHIEEIAESLSISSLRLDYLNSNKFLKQFYTINGFTVTKKHQEFTTMQKAVSLN</sequence>
<evidence type="ECO:0000313" key="4">
    <source>
        <dbReference type="EMBL" id="ATF25607.1"/>
    </source>
</evidence>
<dbReference type="PROSITE" id="PS51186">
    <property type="entry name" value="GNAT"/>
    <property type="match status" value="1"/>
</dbReference>
<proteinExistence type="predicted"/>
<dbReference type="Proteomes" id="UP000270190">
    <property type="component" value="Unassembled WGS sequence"/>
</dbReference>
<keyword evidence="6" id="KW-1185">Reference proteome</keyword>
<dbReference type="OrthoDB" id="6382410at2"/>
<dbReference type="KEGG" id="bths:CNY62_03890"/>
<dbReference type="PANTHER" id="PTHR43877:SF2">
    <property type="entry name" value="AMINOALKYLPHOSPHONATE N-ACETYLTRANSFERASE-RELATED"/>
    <property type="match status" value="1"/>
</dbReference>
<evidence type="ECO:0000313" key="6">
    <source>
        <dbReference type="Proteomes" id="UP000243591"/>
    </source>
</evidence>
<evidence type="ECO:0000259" key="3">
    <source>
        <dbReference type="PROSITE" id="PS51186"/>
    </source>
</evidence>
<dbReference type="EMBL" id="OUNC01000021">
    <property type="protein sequence ID" value="SPP28656.1"/>
    <property type="molecule type" value="Genomic_DNA"/>
</dbReference>
<dbReference type="AlphaFoldDB" id="A0A1D2LN21"/>